<dbReference type="EMBL" id="KZ453539">
    <property type="protein sequence ID" value="PKA47243.1"/>
    <property type="molecule type" value="Genomic_DNA"/>
</dbReference>
<dbReference type="Proteomes" id="UP000236161">
    <property type="component" value="Unassembled WGS sequence"/>
</dbReference>
<sequence length="186" mass="21334">MLNSRKDFRAQNLGIRNFGGQVSVLGDWERRFHGPYKRDGTCEVTLRFLLLVPSRFKAMVKKSRSRAKDVWADYHALRGELCILPQHTFEREVLQVGGGSGSWSGAPFGVGNFMRPPEGKVAVCSPSPWRGAVPSLPAEFVNVLNYFGIVPMQLPRTPYYRYIYFLYTAFKERFFHFSNTVTETHF</sequence>
<reference evidence="1 2" key="1">
    <citation type="journal article" date="2017" name="Nature">
        <title>The Apostasia genome and the evolution of orchids.</title>
        <authorList>
            <person name="Zhang G.Q."/>
            <person name="Liu K.W."/>
            <person name="Li Z."/>
            <person name="Lohaus R."/>
            <person name="Hsiao Y.Y."/>
            <person name="Niu S.C."/>
            <person name="Wang J.Y."/>
            <person name="Lin Y.C."/>
            <person name="Xu Q."/>
            <person name="Chen L.J."/>
            <person name="Yoshida K."/>
            <person name="Fujiwara S."/>
            <person name="Wang Z.W."/>
            <person name="Zhang Y.Q."/>
            <person name="Mitsuda N."/>
            <person name="Wang M."/>
            <person name="Liu G.H."/>
            <person name="Pecoraro L."/>
            <person name="Huang H.X."/>
            <person name="Xiao X.J."/>
            <person name="Lin M."/>
            <person name="Wu X.Y."/>
            <person name="Wu W.L."/>
            <person name="Chen Y.Y."/>
            <person name="Chang S.B."/>
            <person name="Sakamoto S."/>
            <person name="Ohme-Takagi M."/>
            <person name="Yagi M."/>
            <person name="Zeng S.J."/>
            <person name="Shen C.Y."/>
            <person name="Yeh C.M."/>
            <person name="Luo Y.B."/>
            <person name="Tsai W.C."/>
            <person name="Van de Peer Y."/>
            <person name="Liu Z.J."/>
        </authorList>
    </citation>
    <scope>NUCLEOTIDE SEQUENCE [LARGE SCALE GENOMIC DNA]</scope>
    <source>
        <strain evidence="2">cv. Shenzhen</strain>
        <tissue evidence="1">Stem</tissue>
    </source>
</reference>
<organism evidence="1 2">
    <name type="scientific">Apostasia shenzhenica</name>
    <dbReference type="NCBI Taxonomy" id="1088818"/>
    <lineage>
        <taxon>Eukaryota</taxon>
        <taxon>Viridiplantae</taxon>
        <taxon>Streptophyta</taxon>
        <taxon>Embryophyta</taxon>
        <taxon>Tracheophyta</taxon>
        <taxon>Spermatophyta</taxon>
        <taxon>Magnoliopsida</taxon>
        <taxon>Liliopsida</taxon>
        <taxon>Asparagales</taxon>
        <taxon>Orchidaceae</taxon>
        <taxon>Apostasioideae</taxon>
        <taxon>Apostasia</taxon>
    </lineage>
</organism>
<name>A0A2H9ZVE2_9ASPA</name>
<evidence type="ECO:0000313" key="1">
    <source>
        <dbReference type="EMBL" id="PKA47243.1"/>
    </source>
</evidence>
<accession>A0A2H9ZVE2</accession>
<keyword evidence="2" id="KW-1185">Reference proteome</keyword>
<protein>
    <submittedName>
        <fullName evidence="1">Uncharacterized protein</fullName>
    </submittedName>
</protein>
<dbReference type="OrthoDB" id="671678at2759"/>
<evidence type="ECO:0000313" key="2">
    <source>
        <dbReference type="Proteomes" id="UP000236161"/>
    </source>
</evidence>
<proteinExistence type="predicted"/>
<gene>
    <name evidence="1" type="ORF">AXF42_Ash017188</name>
</gene>
<dbReference type="AlphaFoldDB" id="A0A2H9ZVE2"/>